<dbReference type="AlphaFoldDB" id="A0A371AZM6"/>
<dbReference type="InterPro" id="IPR001647">
    <property type="entry name" value="HTH_TetR"/>
</dbReference>
<dbReference type="EMBL" id="QRCT01000009">
    <property type="protein sequence ID" value="RDU24930.1"/>
    <property type="molecule type" value="Genomic_DNA"/>
</dbReference>
<dbReference type="PROSITE" id="PS01081">
    <property type="entry name" value="HTH_TETR_1"/>
    <property type="match status" value="1"/>
</dbReference>
<keyword evidence="5" id="KW-1185">Reference proteome</keyword>
<dbReference type="PANTHER" id="PTHR43479">
    <property type="entry name" value="ACREF/ENVCD OPERON REPRESSOR-RELATED"/>
    <property type="match status" value="1"/>
</dbReference>
<evidence type="ECO:0000313" key="5">
    <source>
        <dbReference type="Proteomes" id="UP000255036"/>
    </source>
</evidence>
<evidence type="ECO:0000313" key="4">
    <source>
        <dbReference type="EMBL" id="RDU24930.1"/>
    </source>
</evidence>
<evidence type="ECO:0000259" key="3">
    <source>
        <dbReference type="PROSITE" id="PS50977"/>
    </source>
</evidence>
<evidence type="ECO:0000256" key="1">
    <source>
        <dbReference type="ARBA" id="ARBA00023125"/>
    </source>
</evidence>
<dbReference type="SUPFAM" id="SSF46689">
    <property type="entry name" value="Homeodomain-like"/>
    <property type="match status" value="1"/>
</dbReference>
<feature type="domain" description="HTH tetR-type" evidence="3">
    <location>
        <begin position="14"/>
        <end position="74"/>
    </location>
</feature>
<accession>A0A371AZM6</accession>
<proteinExistence type="predicted"/>
<feature type="DNA-binding region" description="H-T-H motif" evidence="2">
    <location>
        <begin position="37"/>
        <end position="56"/>
    </location>
</feature>
<dbReference type="InterPro" id="IPR009057">
    <property type="entry name" value="Homeodomain-like_sf"/>
</dbReference>
<protein>
    <submittedName>
        <fullName evidence="4">TetR/AcrR family transcriptional regulator</fullName>
    </submittedName>
</protein>
<gene>
    <name evidence="4" type="ORF">DWV06_01500</name>
</gene>
<dbReference type="GO" id="GO:0003677">
    <property type="term" value="F:DNA binding"/>
    <property type="evidence" value="ECO:0007669"/>
    <property type="project" value="UniProtKB-UniRule"/>
</dbReference>
<dbReference type="Pfam" id="PF00440">
    <property type="entry name" value="TetR_N"/>
    <property type="match status" value="1"/>
</dbReference>
<dbReference type="Proteomes" id="UP000255036">
    <property type="component" value="Unassembled WGS sequence"/>
</dbReference>
<dbReference type="PROSITE" id="PS50977">
    <property type="entry name" value="HTH_TETR_2"/>
    <property type="match status" value="1"/>
</dbReference>
<dbReference type="InterPro" id="IPR050624">
    <property type="entry name" value="HTH-type_Tx_Regulator"/>
</dbReference>
<dbReference type="Gene3D" id="1.10.357.10">
    <property type="entry name" value="Tetracycline Repressor, domain 2"/>
    <property type="match status" value="1"/>
</dbReference>
<keyword evidence="1 2" id="KW-0238">DNA-binding</keyword>
<sequence length="214" mass="25056">MLPLCGGENLKNDNETQSKLLLSAKREFMEKGYMKASLRNICKEAGVTTGALYFFFQDKEDLFASLVEEPLEILLNIMKQHYSEELVDSEFKENGKLDFSDDLEVVKHVIHHSYQHYDEFQLLLTKSQGSRFEKCIDQIVEFSEKHYRILADMYSEQTNTKKLDDYIVHWFAHMQIDIFVHMLTHEKSEEAALQSMVSIMKYLMAGWSGLFDEI</sequence>
<name>A0A371AZM6_9FIRM</name>
<evidence type="ECO:0000256" key="2">
    <source>
        <dbReference type="PROSITE-ProRule" id="PRU00335"/>
    </source>
</evidence>
<organism evidence="4 5">
    <name type="scientific">Anaerosacchariphilus polymeriproducens</name>
    <dbReference type="NCBI Taxonomy" id="1812858"/>
    <lineage>
        <taxon>Bacteria</taxon>
        <taxon>Bacillati</taxon>
        <taxon>Bacillota</taxon>
        <taxon>Clostridia</taxon>
        <taxon>Lachnospirales</taxon>
        <taxon>Lachnospiraceae</taxon>
        <taxon>Anaerosacchariphilus</taxon>
    </lineage>
</organism>
<comment type="caution">
    <text evidence="4">The sequence shown here is derived from an EMBL/GenBank/DDBJ whole genome shotgun (WGS) entry which is preliminary data.</text>
</comment>
<dbReference type="PANTHER" id="PTHR43479:SF11">
    <property type="entry name" value="ACREF_ENVCD OPERON REPRESSOR-RELATED"/>
    <property type="match status" value="1"/>
</dbReference>
<reference evidence="4 5" key="1">
    <citation type="submission" date="2018-07" db="EMBL/GenBank/DDBJ databases">
        <title>Anaerosacharophilus polymeroproducens gen. nov. sp. nov., an anaerobic bacterium isolated from salt field.</title>
        <authorList>
            <person name="Kim W."/>
            <person name="Yang S.-H."/>
            <person name="Oh J."/>
            <person name="Lee J.-H."/>
            <person name="Kwon K.K."/>
        </authorList>
    </citation>
    <scope>NUCLEOTIDE SEQUENCE [LARGE SCALE GENOMIC DNA]</scope>
    <source>
        <strain evidence="4 5">MCWD5</strain>
    </source>
</reference>
<dbReference type="InterPro" id="IPR023772">
    <property type="entry name" value="DNA-bd_HTH_TetR-type_CS"/>
</dbReference>
<dbReference type="PRINTS" id="PR00455">
    <property type="entry name" value="HTHTETR"/>
</dbReference>